<feature type="binding site" evidence="6">
    <location>
        <position position="194"/>
    </location>
    <ligand>
        <name>pyruvate</name>
        <dbReference type="ChEBI" id="CHEBI:15361"/>
    </ligand>
</feature>
<dbReference type="SMART" id="SM01130">
    <property type="entry name" value="DHDPS"/>
    <property type="match status" value="1"/>
</dbReference>
<evidence type="ECO:0000256" key="1">
    <source>
        <dbReference type="ARBA" id="ARBA00007592"/>
    </source>
</evidence>
<feature type="active site" description="Proton donor/acceptor" evidence="5">
    <location>
        <position position="125"/>
    </location>
</feature>
<proteinExistence type="inferred from homology"/>
<dbReference type="Gene3D" id="3.20.20.70">
    <property type="entry name" value="Aldolase class I"/>
    <property type="match status" value="1"/>
</dbReference>
<sequence length="282" mass="30009">MIVPALVTPFDREGRPDAAALQELIDRLAPSVDGFLLLGSTGEAVTLAPDERARLLAGVKSPGPTWVGVGDESLALARRHAEAAVQHGADVLLAMPPRFYDRAMTAEAFRAYFEGLAEVGEVWLYHVPVFTKSAFPVRIVAELAGHPRVTGIKDSSGEMARLEHYRRFAPGLRIFSGSGTTLPAAVASGAEGAILAVANLAPRLFARVFADARAGRLDPGLAGLAYETAELMGRGGVTLLKQALRSLGVPAGYPRAPMAVESPLWNEARPLLERLGEEGWLL</sequence>
<evidence type="ECO:0000256" key="6">
    <source>
        <dbReference type="PIRSR" id="PIRSR001365-2"/>
    </source>
</evidence>
<evidence type="ECO:0000256" key="4">
    <source>
        <dbReference type="PIRNR" id="PIRNR001365"/>
    </source>
</evidence>
<name>A0A7C4V547_9DEIN</name>
<dbReference type="Proteomes" id="UP000885759">
    <property type="component" value="Unassembled WGS sequence"/>
</dbReference>
<dbReference type="PIRSF" id="PIRSF001365">
    <property type="entry name" value="DHDPS"/>
    <property type="match status" value="1"/>
</dbReference>
<dbReference type="InterPro" id="IPR002220">
    <property type="entry name" value="DapA-like"/>
</dbReference>
<evidence type="ECO:0000256" key="5">
    <source>
        <dbReference type="PIRSR" id="PIRSR001365-1"/>
    </source>
</evidence>
<comment type="similarity">
    <text evidence="1 4">Belongs to the DapA family.</text>
</comment>
<dbReference type="InterPro" id="IPR013785">
    <property type="entry name" value="Aldolase_TIM"/>
</dbReference>
<dbReference type="Pfam" id="PF00701">
    <property type="entry name" value="DHDPS"/>
    <property type="match status" value="1"/>
</dbReference>
<feature type="binding site" evidence="6">
    <location>
        <position position="41"/>
    </location>
    <ligand>
        <name>pyruvate</name>
        <dbReference type="ChEBI" id="CHEBI:15361"/>
    </ligand>
</feature>
<evidence type="ECO:0000313" key="7">
    <source>
        <dbReference type="EMBL" id="HGY09065.1"/>
    </source>
</evidence>
<dbReference type="SUPFAM" id="SSF51569">
    <property type="entry name" value="Aldolase"/>
    <property type="match status" value="1"/>
</dbReference>
<dbReference type="PANTHER" id="PTHR12128">
    <property type="entry name" value="DIHYDRODIPICOLINATE SYNTHASE"/>
    <property type="match status" value="1"/>
</dbReference>
<organism evidence="7">
    <name type="scientific">Oceanithermus profundus</name>
    <dbReference type="NCBI Taxonomy" id="187137"/>
    <lineage>
        <taxon>Bacteria</taxon>
        <taxon>Thermotogati</taxon>
        <taxon>Deinococcota</taxon>
        <taxon>Deinococci</taxon>
        <taxon>Thermales</taxon>
        <taxon>Thermaceae</taxon>
        <taxon>Oceanithermus</taxon>
    </lineage>
</organism>
<dbReference type="GO" id="GO:0008840">
    <property type="term" value="F:4-hydroxy-tetrahydrodipicolinate synthase activity"/>
    <property type="evidence" value="ECO:0007669"/>
    <property type="project" value="TreeGrafter"/>
</dbReference>
<dbReference type="PANTHER" id="PTHR12128:SF66">
    <property type="entry name" value="4-HYDROXY-2-OXOGLUTARATE ALDOLASE, MITOCHONDRIAL"/>
    <property type="match status" value="1"/>
</dbReference>
<dbReference type="EMBL" id="DRPZ01000088">
    <property type="protein sequence ID" value="HGY09065.1"/>
    <property type="molecule type" value="Genomic_DNA"/>
</dbReference>
<reference evidence="7" key="1">
    <citation type="journal article" date="2020" name="mSystems">
        <title>Genome- and Community-Level Interaction Insights into Carbon Utilization and Element Cycling Functions of Hydrothermarchaeota in Hydrothermal Sediment.</title>
        <authorList>
            <person name="Zhou Z."/>
            <person name="Liu Y."/>
            <person name="Xu W."/>
            <person name="Pan J."/>
            <person name="Luo Z.H."/>
            <person name="Li M."/>
        </authorList>
    </citation>
    <scope>NUCLEOTIDE SEQUENCE [LARGE SCALE GENOMIC DNA]</scope>
    <source>
        <strain evidence="7">HyVt-570</strain>
    </source>
</reference>
<dbReference type="CDD" id="cd00408">
    <property type="entry name" value="DHDPS-like"/>
    <property type="match status" value="1"/>
</dbReference>
<protein>
    <submittedName>
        <fullName evidence="7">Dihydrodipicolinate synthase family protein</fullName>
    </submittedName>
</protein>
<dbReference type="PROSITE" id="PS00666">
    <property type="entry name" value="DHDPS_2"/>
    <property type="match status" value="1"/>
</dbReference>
<dbReference type="InterPro" id="IPR020625">
    <property type="entry name" value="Schiff_base-form_aldolases_AS"/>
</dbReference>
<gene>
    <name evidence="7" type="ORF">ENK37_03275</name>
</gene>
<keyword evidence="2 4" id="KW-0456">Lyase</keyword>
<dbReference type="AlphaFoldDB" id="A0A7C4V547"/>
<comment type="caution">
    <text evidence="7">The sequence shown here is derived from an EMBL/GenBank/DDBJ whole genome shotgun (WGS) entry which is preliminary data.</text>
</comment>
<evidence type="ECO:0000256" key="2">
    <source>
        <dbReference type="ARBA" id="ARBA00023239"/>
    </source>
</evidence>
<evidence type="ECO:0000256" key="3">
    <source>
        <dbReference type="ARBA" id="ARBA00023270"/>
    </source>
</evidence>
<keyword evidence="3" id="KW-0704">Schiff base</keyword>
<feature type="active site" description="Schiff-base intermediate with substrate" evidence="5">
    <location>
        <position position="153"/>
    </location>
</feature>
<dbReference type="GO" id="GO:0044281">
    <property type="term" value="P:small molecule metabolic process"/>
    <property type="evidence" value="ECO:0007669"/>
    <property type="project" value="UniProtKB-ARBA"/>
</dbReference>
<accession>A0A7C4V547</accession>